<dbReference type="Pfam" id="PF00011">
    <property type="entry name" value="HSP20"/>
    <property type="match status" value="1"/>
</dbReference>
<sequence>MIRQITKYFTQTFHRNRPSRSRFPKYKQILHGGFGERNGGSYVLEMETYPFKEEDIHVQVTKNEILIEGKMEERLGDDFMMYVFTKKCRPPNEVDVTSIEYKFEGDRLILSARTNK</sequence>
<dbReference type="InterPro" id="IPR008978">
    <property type="entry name" value="HSP20-like_chaperone"/>
</dbReference>
<name>A0A1B6JHQ7_9HEMI</name>
<dbReference type="CDD" id="cd06526">
    <property type="entry name" value="metazoan_ACD"/>
    <property type="match status" value="1"/>
</dbReference>
<dbReference type="EMBL" id="GECU01009084">
    <property type="protein sequence ID" value="JAS98622.1"/>
    <property type="molecule type" value="Transcribed_RNA"/>
</dbReference>
<dbReference type="SUPFAM" id="SSF49764">
    <property type="entry name" value="HSP20-like chaperones"/>
    <property type="match status" value="1"/>
</dbReference>
<reference evidence="2" key="1">
    <citation type="submission" date="2015-11" db="EMBL/GenBank/DDBJ databases">
        <title>De novo transcriptome assembly of four potential Pierce s Disease insect vectors from Arizona vineyards.</title>
        <authorList>
            <person name="Tassone E.E."/>
        </authorList>
    </citation>
    <scope>NUCLEOTIDE SEQUENCE</scope>
</reference>
<protein>
    <recommendedName>
        <fullName evidence="1">SHSP domain-containing protein</fullName>
    </recommendedName>
</protein>
<dbReference type="InterPro" id="IPR002068">
    <property type="entry name" value="A-crystallin/Hsp20_dom"/>
</dbReference>
<proteinExistence type="predicted"/>
<evidence type="ECO:0000313" key="2">
    <source>
        <dbReference type="EMBL" id="JAS98622.1"/>
    </source>
</evidence>
<evidence type="ECO:0000259" key="1">
    <source>
        <dbReference type="Pfam" id="PF00011"/>
    </source>
</evidence>
<organism evidence="2">
    <name type="scientific">Homalodisca liturata</name>
    <dbReference type="NCBI Taxonomy" id="320908"/>
    <lineage>
        <taxon>Eukaryota</taxon>
        <taxon>Metazoa</taxon>
        <taxon>Ecdysozoa</taxon>
        <taxon>Arthropoda</taxon>
        <taxon>Hexapoda</taxon>
        <taxon>Insecta</taxon>
        <taxon>Pterygota</taxon>
        <taxon>Neoptera</taxon>
        <taxon>Paraneoptera</taxon>
        <taxon>Hemiptera</taxon>
        <taxon>Auchenorrhyncha</taxon>
        <taxon>Membracoidea</taxon>
        <taxon>Cicadellidae</taxon>
        <taxon>Cicadellinae</taxon>
        <taxon>Proconiini</taxon>
        <taxon>Homalodisca</taxon>
    </lineage>
</organism>
<accession>A0A1B6JHQ7</accession>
<feature type="domain" description="SHSP" evidence="1">
    <location>
        <begin position="39"/>
        <end position="103"/>
    </location>
</feature>
<dbReference type="AlphaFoldDB" id="A0A1B6JHQ7"/>
<dbReference type="Gene3D" id="2.60.40.790">
    <property type="match status" value="1"/>
</dbReference>
<gene>
    <name evidence="2" type="ORF">g.7191</name>
</gene>